<evidence type="ECO:0000313" key="1">
    <source>
        <dbReference type="EnsemblMetazoa" id="SMAR011998-PA"/>
    </source>
</evidence>
<keyword evidence="2" id="KW-1185">Reference proteome</keyword>
<reference evidence="2" key="1">
    <citation type="submission" date="2011-05" db="EMBL/GenBank/DDBJ databases">
        <authorList>
            <person name="Richards S.R."/>
            <person name="Qu J."/>
            <person name="Jiang H."/>
            <person name="Jhangiani S.N."/>
            <person name="Agravi P."/>
            <person name="Goodspeed R."/>
            <person name="Gross S."/>
            <person name="Mandapat C."/>
            <person name="Jackson L."/>
            <person name="Mathew T."/>
            <person name="Pu L."/>
            <person name="Thornton R."/>
            <person name="Saada N."/>
            <person name="Wilczek-Boney K.B."/>
            <person name="Lee S."/>
            <person name="Kovar C."/>
            <person name="Wu Y."/>
            <person name="Scherer S.E."/>
            <person name="Worley K.C."/>
            <person name="Muzny D.M."/>
            <person name="Gibbs R."/>
        </authorList>
    </citation>
    <scope>NUCLEOTIDE SEQUENCE</scope>
    <source>
        <strain evidence="2">Brora</strain>
    </source>
</reference>
<accession>T1JDW3</accession>
<dbReference type="Proteomes" id="UP000014500">
    <property type="component" value="Unassembled WGS sequence"/>
</dbReference>
<proteinExistence type="predicted"/>
<protein>
    <submittedName>
        <fullName evidence="1">Uncharacterized protein</fullName>
    </submittedName>
</protein>
<sequence>MKHLLFYVYTYIITYQQDTHRLAVRSLDLQRERMLQVQNPEQEKYQGLACFVFLEPIGRYRCFSVFVFVCELGGATGLFGRWVPVERSDSREPCSFVGGHCGFYADFNEQICHSCGGFFANDKSFFNLNNLTKYCVRHSVEIEFGYQNAFADRTTKYRLVLFACVFKLITLGNKIERYLVVRSAFWINRGGRDFAYLHIFNLCINSPLRDMKMR</sequence>
<dbReference type="EnsemblMetazoa" id="SMAR011998-RA">
    <property type="protein sequence ID" value="SMAR011998-PA"/>
    <property type="gene ID" value="SMAR011998"/>
</dbReference>
<evidence type="ECO:0000313" key="2">
    <source>
        <dbReference type="Proteomes" id="UP000014500"/>
    </source>
</evidence>
<dbReference type="AlphaFoldDB" id="T1JDW3"/>
<reference evidence="1" key="2">
    <citation type="submission" date="2015-02" db="UniProtKB">
        <authorList>
            <consortium name="EnsemblMetazoa"/>
        </authorList>
    </citation>
    <scope>IDENTIFICATION</scope>
</reference>
<name>T1JDW3_STRMM</name>
<organism evidence="1 2">
    <name type="scientific">Strigamia maritima</name>
    <name type="common">European centipede</name>
    <name type="synonym">Geophilus maritimus</name>
    <dbReference type="NCBI Taxonomy" id="126957"/>
    <lineage>
        <taxon>Eukaryota</taxon>
        <taxon>Metazoa</taxon>
        <taxon>Ecdysozoa</taxon>
        <taxon>Arthropoda</taxon>
        <taxon>Myriapoda</taxon>
        <taxon>Chilopoda</taxon>
        <taxon>Pleurostigmophora</taxon>
        <taxon>Geophilomorpha</taxon>
        <taxon>Linotaeniidae</taxon>
        <taxon>Strigamia</taxon>
    </lineage>
</organism>
<dbReference type="HOGENOM" id="CLU_1290435_0_0_1"/>
<dbReference type="EMBL" id="JH432114">
    <property type="status" value="NOT_ANNOTATED_CDS"/>
    <property type="molecule type" value="Genomic_DNA"/>
</dbReference>